<evidence type="ECO:0000259" key="2">
    <source>
        <dbReference type="PROSITE" id="PS50157"/>
    </source>
</evidence>
<dbReference type="EMBL" id="UYRV01001961">
    <property type="protein sequence ID" value="VDK47849.1"/>
    <property type="molecule type" value="Genomic_DNA"/>
</dbReference>
<dbReference type="InterPro" id="IPR013087">
    <property type="entry name" value="Znf_C2H2_type"/>
</dbReference>
<dbReference type="Gene3D" id="3.30.160.60">
    <property type="entry name" value="Classic Zinc Finger"/>
    <property type="match status" value="1"/>
</dbReference>
<feature type="domain" description="C2H2-type" evidence="2">
    <location>
        <begin position="59"/>
        <end position="86"/>
    </location>
</feature>
<dbReference type="PANTHER" id="PTHR47034">
    <property type="entry name" value="ZINC FINGER TRANSCRIPTION FACTOR TRPS1"/>
    <property type="match status" value="1"/>
</dbReference>
<keyword evidence="4" id="KW-1185">Reference proteome</keyword>
<dbReference type="GO" id="GO:0008270">
    <property type="term" value="F:zinc ion binding"/>
    <property type="evidence" value="ECO:0007669"/>
    <property type="project" value="UniProtKB-KW"/>
</dbReference>
<dbReference type="SUPFAM" id="SSF57667">
    <property type="entry name" value="beta-beta-alpha zinc fingers"/>
    <property type="match status" value="1"/>
</dbReference>
<keyword evidence="1" id="KW-0862">Zinc</keyword>
<dbReference type="GO" id="GO:0003700">
    <property type="term" value="F:DNA-binding transcription factor activity"/>
    <property type="evidence" value="ECO:0007669"/>
    <property type="project" value="InterPro"/>
</dbReference>
<protein>
    <recommendedName>
        <fullName evidence="2">C2H2-type domain-containing protein</fullName>
    </recommendedName>
</protein>
<name>A0A3P6QGQ6_CYLGO</name>
<dbReference type="InterPro" id="IPR028440">
    <property type="entry name" value="TRPS1"/>
</dbReference>
<keyword evidence="1" id="KW-0479">Metal-binding</keyword>
<proteinExistence type="predicted"/>
<dbReference type="GO" id="GO:0000977">
    <property type="term" value="F:RNA polymerase II transcription regulatory region sequence-specific DNA binding"/>
    <property type="evidence" value="ECO:0007669"/>
    <property type="project" value="TreeGrafter"/>
</dbReference>
<dbReference type="PROSITE" id="PS50157">
    <property type="entry name" value="ZINC_FINGER_C2H2_2"/>
    <property type="match status" value="1"/>
</dbReference>
<dbReference type="PANTHER" id="PTHR47034:SF1">
    <property type="entry name" value="ZINC FINGER TRANSCRIPTION FACTOR TRPS1"/>
    <property type="match status" value="1"/>
</dbReference>
<reference evidence="3 4" key="1">
    <citation type="submission" date="2018-11" db="EMBL/GenBank/DDBJ databases">
        <authorList>
            <consortium name="Pathogen Informatics"/>
        </authorList>
    </citation>
    <scope>NUCLEOTIDE SEQUENCE [LARGE SCALE GENOMIC DNA]</scope>
</reference>
<keyword evidence="1" id="KW-0863">Zinc-finger</keyword>
<dbReference type="PROSITE" id="PS00028">
    <property type="entry name" value="ZINC_FINGER_C2H2_1"/>
    <property type="match status" value="2"/>
</dbReference>
<dbReference type="InterPro" id="IPR036236">
    <property type="entry name" value="Znf_C2H2_sf"/>
</dbReference>
<dbReference type="GO" id="GO:0006357">
    <property type="term" value="P:regulation of transcription by RNA polymerase II"/>
    <property type="evidence" value="ECO:0007669"/>
    <property type="project" value="TreeGrafter"/>
</dbReference>
<gene>
    <name evidence="3" type="ORF">CGOC_LOCUS1133</name>
</gene>
<dbReference type="AlphaFoldDB" id="A0A3P6QGQ6"/>
<evidence type="ECO:0000256" key="1">
    <source>
        <dbReference type="PROSITE-ProRule" id="PRU00042"/>
    </source>
</evidence>
<dbReference type="GO" id="GO:0005634">
    <property type="term" value="C:nucleus"/>
    <property type="evidence" value="ECO:0007669"/>
    <property type="project" value="InterPro"/>
</dbReference>
<evidence type="ECO:0000313" key="3">
    <source>
        <dbReference type="EMBL" id="VDK47849.1"/>
    </source>
</evidence>
<dbReference type="OrthoDB" id="5576026at2759"/>
<accession>A0A3P6QGQ6</accession>
<organism evidence="3 4">
    <name type="scientific">Cylicostephanus goldi</name>
    <name type="common">Nematode worm</name>
    <dbReference type="NCBI Taxonomy" id="71465"/>
    <lineage>
        <taxon>Eukaryota</taxon>
        <taxon>Metazoa</taxon>
        <taxon>Ecdysozoa</taxon>
        <taxon>Nematoda</taxon>
        <taxon>Chromadorea</taxon>
        <taxon>Rhabditida</taxon>
        <taxon>Rhabditina</taxon>
        <taxon>Rhabditomorpha</taxon>
        <taxon>Strongyloidea</taxon>
        <taxon>Strongylidae</taxon>
        <taxon>Cylicostephanus</taxon>
    </lineage>
</organism>
<dbReference type="Proteomes" id="UP000271889">
    <property type="component" value="Unassembled WGS sequence"/>
</dbReference>
<sequence>MAPGSRFEDGCTDSVAFTTVKKNALYSVFEKGTPDTKAKFCTSLKHYQSSMANSMHQFQDCAHCGISFFDETMHLLHKGLHTEGDPWRCNLCGTQCMEKYMFTTHIIFATHST</sequence>
<evidence type="ECO:0000313" key="4">
    <source>
        <dbReference type="Proteomes" id="UP000271889"/>
    </source>
</evidence>